<comment type="caution">
    <text evidence="3">The sequence shown here is derived from an EMBL/GenBank/DDBJ whole genome shotgun (WGS) entry which is preliminary data.</text>
</comment>
<evidence type="ECO:0000313" key="3">
    <source>
        <dbReference type="EMBL" id="NWN45502.1"/>
    </source>
</evidence>
<evidence type="ECO:0000259" key="2">
    <source>
        <dbReference type="Pfam" id="PF11178"/>
    </source>
</evidence>
<organism evidence="3 4">
    <name type="scientific">Candidatus Phytoplasma pruni</name>
    <dbReference type="NCBI Taxonomy" id="479893"/>
    <lineage>
        <taxon>Bacteria</taxon>
        <taxon>Bacillati</taxon>
        <taxon>Mycoplasmatota</taxon>
        <taxon>Mollicutes</taxon>
        <taxon>Acholeplasmatales</taxon>
        <taxon>Acholeplasmataceae</taxon>
        <taxon>Candidatus Phytoplasma</taxon>
        <taxon>16SrIII (X-disease group)</taxon>
    </lineage>
</organism>
<feature type="non-terminal residue" evidence="3">
    <location>
        <position position="1"/>
    </location>
</feature>
<feature type="transmembrane region" description="Helical" evidence="1">
    <location>
        <begin position="7"/>
        <end position="27"/>
    </location>
</feature>
<sequence>KLIKSKTFIILSISTIFLSTIICYFIFQFKTPPTTPIVSTPLTKEELNPKDAQSYHLALQKWLMGAPIKQFEDYTASNIRDQLGRTDLTLYDATGKKHPYTYQKGWLYDNWQIDGKECTFSKDRYLQYNTTPPPTPPQNVKVGYYLLVEEFEFNPNHLIRTTQYNSDGSKKITEYNPQTKTKIKEVVCLTDNFIHSITDFDNSGKKTKEIFYDTCGAKNVREYNPHSGDLINSSFYPKETNKTEYHF</sequence>
<reference evidence="3 4" key="1">
    <citation type="submission" date="2020-06" db="EMBL/GenBank/DDBJ databases">
        <title>Draft genome sequence of Candidatus Phytoplasma pruni (X-disease group, subgroup 16SrIII-B) strain ChTDIII from Argentina.</title>
        <authorList>
            <person name="Fernandez F.D."/>
            <person name="Zuebert C."/>
            <person name="Huettel B."/>
            <person name="Kube M."/>
            <person name="Conci L.R."/>
        </authorList>
    </citation>
    <scope>NUCLEOTIDE SEQUENCE [LARGE SCALE GENOMIC DNA]</scope>
    <source>
        <strain evidence="3 4">ChTDIII</strain>
    </source>
</reference>
<dbReference type="Pfam" id="PF11178">
    <property type="entry name" value="DUF2963"/>
    <property type="match status" value="1"/>
</dbReference>
<evidence type="ECO:0000313" key="4">
    <source>
        <dbReference type="Proteomes" id="UP000568109"/>
    </source>
</evidence>
<evidence type="ECO:0000256" key="1">
    <source>
        <dbReference type="SAM" id="Phobius"/>
    </source>
</evidence>
<dbReference type="Proteomes" id="UP000568109">
    <property type="component" value="Unassembled WGS sequence"/>
</dbReference>
<dbReference type="RefSeq" id="WP_178733905.1">
    <property type="nucleotide sequence ID" value="NZ_JABUOH010000004.1"/>
</dbReference>
<name>A0A851H998_9MOLU</name>
<keyword evidence="1" id="KW-0472">Membrane</keyword>
<dbReference type="InterPro" id="IPR021348">
    <property type="entry name" value="DUF2963"/>
</dbReference>
<keyword evidence="1" id="KW-0812">Transmembrane</keyword>
<gene>
    <name evidence="3" type="ORF">HR065_00180</name>
</gene>
<dbReference type="AlphaFoldDB" id="A0A851H998"/>
<proteinExistence type="predicted"/>
<keyword evidence="4" id="KW-1185">Reference proteome</keyword>
<keyword evidence="1" id="KW-1133">Transmembrane helix</keyword>
<feature type="domain" description="DUF2963" evidence="2">
    <location>
        <begin position="149"/>
        <end position="185"/>
    </location>
</feature>
<dbReference type="EMBL" id="JABUOH010000004">
    <property type="protein sequence ID" value="NWN45502.1"/>
    <property type="molecule type" value="Genomic_DNA"/>
</dbReference>
<protein>
    <submittedName>
        <fullName evidence="3">DUF2963 domain-containing protein</fullName>
    </submittedName>
</protein>
<accession>A0A851H998</accession>